<dbReference type="PROSITE" id="PS50113">
    <property type="entry name" value="PAC"/>
    <property type="match status" value="1"/>
</dbReference>
<dbReference type="InterPro" id="IPR003594">
    <property type="entry name" value="HATPase_dom"/>
</dbReference>
<evidence type="ECO:0000313" key="12">
    <source>
        <dbReference type="Proteomes" id="UP001597299"/>
    </source>
</evidence>
<evidence type="ECO:0000256" key="2">
    <source>
        <dbReference type="ARBA" id="ARBA00012438"/>
    </source>
</evidence>
<organism evidence="11 12">
    <name type="scientific">Ancylobacter oerskovii</name>
    <dbReference type="NCBI Taxonomy" id="459519"/>
    <lineage>
        <taxon>Bacteria</taxon>
        <taxon>Pseudomonadati</taxon>
        <taxon>Pseudomonadota</taxon>
        <taxon>Alphaproteobacteria</taxon>
        <taxon>Hyphomicrobiales</taxon>
        <taxon>Xanthobacteraceae</taxon>
        <taxon>Ancylobacter</taxon>
    </lineage>
</organism>
<sequence length="758" mass="80580">MLGIEGHDVALMGLSVFIAIAASYTALDLATRIPPAVGAARKWWLWAAAAVLGGGIWSMHFIGMMAIRLPLPIAYDTLQTLASFLVALIATGVAFHVASLQGGVWTVLASGLIMGLGIVGMHYTGMAAMRMQAHAGYEPLYLAVAILVAIVASTAALWQAFRRHSTPQRLAAAVALGIGISGMHYLAMAGFSVRPDASIAAPADGTVVGSGQLVTAVTASTLVILFSAILAVMYDRRSGVLADRAAAMVRDSEERFRLLYRHTPLPLHSLGADGRIQQVSHSWLELLGYREEEVMGRLLTDFMTPDSARRRNEEHWPRLLSAGELHEAEYTMVAKDGRHIDCILSAVAERDAEGHLTKTVCGLVDVTERRRTESALRQAQKLEAVGQLTGGIAHDFNNLLAVIVGNLELARRRAQNDERLRTLLENTMQAAQRGAALTQRMLAFARRQDLKPEPIDVPELVLSMADLLRRSIGPAINVETRFPLGLPKAMVDANQLELALLNLVVNARDAMPEGGTVVISAREARAEVAGEADEASFFCLTVADDGVGMDEATLARATEPFFTTKGVGKGTGLGLAMVHGLAAQSGGRLALTSQPGKGTAASIYLPIAADARAVATAPSVLPVPQRAAGLQRVLVVDDDPLVLSATAAMIEDLGYQVAEAGSAKEALATLEGGEPFDVVLTDQAMPGMTGLQLAEAISERFPSLPVILGTGYAELPNGADAHFRRLAKPFGQDVLDRELREVLQGATDNVVSLSSRHG</sequence>
<dbReference type="Gene3D" id="3.40.50.2300">
    <property type="match status" value="1"/>
</dbReference>
<dbReference type="Gene3D" id="3.30.450.20">
    <property type="entry name" value="PAS domain"/>
    <property type="match status" value="1"/>
</dbReference>
<keyword evidence="5" id="KW-1133">Transmembrane helix</keyword>
<feature type="domain" description="Histidine kinase" evidence="6">
    <location>
        <begin position="391"/>
        <end position="609"/>
    </location>
</feature>
<evidence type="ECO:0000256" key="4">
    <source>
        <dbReference type="PROSITE-ProRule" id="PRU00169"/>
    </source>
</evidence>
<dbReference type="SMART" id="SM00388">
    <property type="entry name" value="HisKA"/>
    <property type="match status" value="1"/>
</dbReference>
<feature type="transmembrane region" description="Helical" evidence="5">
    <location>
        <begin position="43"/>
        <end position="67"/>
    </location>
</feature>
<dbReference type="InterPro" id="IPR004358">
    <property type="entry name" value="Sig_transdc_His_kin-like_C"/>
</dbReference>
<dbReference type="InterPro" id="IPR005467">
    <property type="entry name" value="His_kinase_dom"/>
</dbReference>
<evidence type="ECO:0000259" key="8">
    <source>
        <dbReference type="PROSITE" id="PS50112"/>
    </source>
</evidence>
<dbReference type="Gene3D" id="3.30.565.10">
    <property type="entry name" value="Histidine kinase-like ATPase, C-terminal domain"/>
    <property type="match status" value="1"/>
</dbReference>
<dbReference type="InterPro" id="IPR000700">
    <property type="entry name" value="PAS-assoc_C"/>
</dbReference>
<dbReference type="SUPFAM" id="SSF55874">
    <property type="entry name" value="ATPase domain of HSP90 chaperone/DNA topoisomerase II/histidine kinase"/>
    <property type="match status" value="1"/>
</dbReference>
<feature type="transmembrane region" description="Helical" evidence="5">
    <location>
        <begin position="102"/>
        <end position="120"/>
    </location>
</feature>
<dbReference type="Pfam" id="PF00512">
    <property type="entry name" value="HisKA"/>
    <property type="match status" value="1"/>
</dbReference>
<evidence type="ECO:0000259" key="10">
    <source>
        <dbReference type="PROSITE" id="PS50924"/>
    </source>
</evidence>
<accession>A0ABW4YRM3</accession>
<dbReference type="CDD" id="cd00082">
    <property type="entry name" value="HisKA"/>
    <property type="match status" value="1"/>
</dbReference>
<dbReference type="SMART" id="SM00448">
    <property type="entry name" value="REC"/>
    <property type="match status" value="1"/>
</dbReference>
<dbReference type="PROSITE" id="PS50924">
    <property type="entry name" value="MHYT"/>
    <property type="match status" value="1"/>
</dbReference>
<dbReference type="SUPFAM" id="SSF52172">
    <property type="entry name" value="CheY-like"/>
    <property type="match status" value="1"/>
</dbReference>
<dbReference type="NCBIfam" id="TIGR00229">
    <property type="entry name" value="sensory_box"/>
    <property type="match status" value="1"/>
</dbReference>
<evidence type="ECO:0000256" key="1">
    <source>
        <dbReference type="ARBA" id="ARBA00000085"/>
    </source>
</evidence>
<dbReference type="SMART" id="SM00086">
    <property type="entry name" value="PAC"/>
    <property type="match status" value="1"/>
</dbReference>
<dbReference type="Gene3D" id="1.10.287.130">
    <property type="match status" value="1"/>
</dbReference>
<feature type="transmembrane region" description="Helical" evidence="5">
    <location>
        <begin position="12"/>
        <end position="31"/>
    </location>
</feature>
<dbReference type="SMART" id="SM00387">
    <property type="entry name" value="HATPase_c"/>
    <property type="match status" value="1"/>
</dbReference>
<feature type="domain" description="MHYT" evidence="10">
    <location>
        <begin position="7"/>
        <end position="194"/>
    </location>
</feature>
<feature type="transmembrane region" description="Helical" evidence="5">
    <location>
        <begin position="213"/>
        <end position="234"/>
    </location>
</feature>
<proteinExistence type="predicted"/>
<comment type="caution">
    <text evidence="11">The sequence shown here is derived from an EMBL/GenBank/DDBJ whole genome shotgun (WGS) entry which is preliminary data.</text>
</comment>
<feature type="transmembrane region" description="Helical" evidence="5">
    <location>
        <begin position="170"/>
        <end position="193"/>
    </location>
</feature>
<dbReference type="Pfam" id="PF03707">
    <property type="entry name" value="MHYT"/>
    <property type="match status" value="3"/>
</dbReference>
<dbReference type="Pfam" id="PF13426">
    <property type="entry name" value="PAS_9"/>
    <property type="match status" value="1"/>
</dbReference>
<evidence type="ECO:0000259" key="9">
    <source>
        <dbReference type="PROSITE" id="PS50113"/>
    </source>
</evidence>
<comment type="catalytic activity">
    <reaction evidence="1">
        <text>ATP + protein L-histidine = ADP + protein N-phospho-L-histidine.</text>
        <dbReference type="EC" id="2.7.13.3"/>
    </reaction>
</comment>
<dbReference type="EMBL" id="JBHUHD010000001">
    <property type="protein sequence ID" value="MFD2138920.1"/>
    <property type="molecule type" value="Genomic_DNA"/>
</dbReference>
<dbReference type="InterPro" id="IPR036097">
    <property type="entry name" value="HisK_dim/P_sf"/>
</dbReference>
<feature type="transmembrane region" description="Helical" evidence="5">
    <location>
        <begin position="73"/>
        <end position="95"/>
    </location>
</feature>
<reference evidence="12" key="1">
    <citation type="journal article" date="2019" name="Int. J. Syst. Evol. Microbiol.">
        <title>The Global Catalogue of Microorganisms (GCM) 10K type strain sequencing project: providing services to taxonomists for standard genome sequencing and annotation.</title>
        <authorList>
            <consortium name="The Broad Institute Genomics Platform"/>
            <consortium name="The Broad Institute Genome Sequencing Center for Infectious Disease"/>
            <person name="Wu L."/>
            <person name="Ma J."/>
        </authorList>
    </citation>
    <scope>NUCLEOTIDE SEQUENCE [LARGE SCALE GENOMIC DNA]</scope>
    <source>
        <strain evidence="12">CCM 7435</strain>
    </source>
</reference>
<dbReference type="InterPro" id="IPR003661">
    <property type="entry name" value="HisK_dim/P_dom"/>
</dbReference>
<name>A0ABW4YRM3_9HYPH</name>
<evidence type="ECO:0000256" key="5">
    <source>
        <dbReference type="PROSITE-ProRule" id="PRU00244"/>
    </source>
</evidence>
<keyword evidence="12" id="KW-1185">Reference proteome</keyword>
<feature type="transmembrane region" description="Helical" evidence="5">
    <location>
        <begin position="140"/>
        <end position="158"/>
    </location>
</feature>
<dbReference type="SUPFAM" id="SSF47384">
    <property type="entry name" value="Homodimeric domain of signal transducing histidine kinase"/>
    <property type="match status" value="1"/>
</dbReference>
<keyword evidence="5" id="KW-0812">Transmembrane</keyword>
<keyword evidence="3 4" id="KW-0597">Phosphoprotein</keyword>
<evidence type="ECO:0000313" key="11">
    <source>
        <dbReference type="EMBL" id="MFD2138920.1"/>
    </source>
</evidence>
<keyword evidence="5" id="KW-0472">Membrane</keyword>
<dbReference type="InterPro" id="IPR000014">
    <property type="entry name" value="PAS"/>
</dbReference>
<evidence type="ECO:0000259" key="6">
    <source>
        <dbReference type="PROSITE" id="PS50109"/>
    </source>
</evidence>
<evidence type="ECO:0000256" key="3">
    <source>
        <dbReference type="ARBA" id="ARBA00022553"/>
    </source>
</evidence>
<dbReference type="InterPro" id="IPR011006">
    <property type="entry name" value="CheY-like_superfamily"/>
</dbReference>
<evidence type="ECO:0000259" key="7">
    <source>
        <dbReference type="PROSITE" id="PS50110"/>
    </source>
</evidence>
<dbReference type="InterPro" id="IPR005330">
    <property type="entry name" value="MHYT_dom"/>
</dbReference>
<gene>
    <name evidence="11" type="ORF">ACFSNC_00760</name>
</gene>
<dbReference type="PRINTS" id="PR00344">
    <property type="entry name" value="BCTRLSENSOR"/>
</dbReference>
<protein>
    <recommendedName>
        <fullName evidence="2">histidine kinase</fullName>
        <ecNumber evidence="2">2.7.13.3</ecNumber>
    </recommendedName>
</protein>
<dbReference type="InterPro" id="IPR035965">
    <property type="entry name" value="PAS-like_dom_sf"/>
</dbReference>
<dbReference type="SUPFAM" id="SSF55785">
    <property type="entry name" value="PYP-like sensor domain (PAS domain)"/>
    <property type="match status" value="1"/>
</dbReference>
<dbReference type="SMART" id="SM00091">
    <property type="entry name" value="PAS"/>
    <property type="match status" value="1"/>
</dbReference>
<dbReference type="EC" id="2.7.13.3" evidence="2"/>
<dbReference type="Pfam" id="PF02518">
    <property type="entry name" value="HATPase_c"/>
    <property type="match status" value="1"/>
</dbReference>
<dbReference type="PROSITE" id="PS50112">
    <property type="entry name" value="PAS"/>
    <property type="match status" value="1"/>
</dbReference>
<dbReference type="InterPro" id="IPR036890">
    <property type="entry name" value="HATPase_C_sf"/>
</dbReference>
<dbReference type="CDD" id="cd00130">
    <property type="entry name" value="PAS"/>
    <property type="match status" value="1"/>
</dbReference>
<dbReference type="PROSITE" id="PS50109">
    <property type="entry name" value="HIS_KIN"/>
    <property type="match status" value="1"/>
</dbReference>
<dbReference type="Pfam" id="PF00072">
    <property type="entry name" value="Response_reg"/>
    <property type="match status" value="1"/>
</dbReference>
<dbReference type="PANTHER" id="PTHR43065">
    <property type="entry name" value="SENSOR HISTIDINE KINASE"/>
    <property type="match status" value="1"/>
</dbReference>
<dbReference type="Proteomes" id="UP001597299">
    <property type="component" value="Unassembled WGS sequence"/>
</dbReference>
<dbReference type="InterPro" id="IPR001610">
    <property type="entry name" value="PAC"/>
</dbReference>
<feature type="domain" description="Response regulatory" evidence="7">
    <location>
        <begin position="632"/>
        <end position="743"/>
    </location>
</feature>
<dbReference type="PROSITE" id="PS50110">
    <property type="entry name" value="RESPONSE_REGULATORY"/>
    <property type="match status" value="1"/>
</dbReference>
<dbReference type="PANTHER" id="PTHR43065:SF49">
    <property type="entry name" value="HISTIDINE KINASE"/>
    <property type="match status" value="1"/>
</dbReference>
<feature type="modified residue" description="4-aspartylphosphate" evidence="4">
    <location>
        <position position="682"/>
    </location>
</feature>
<dbReference type="RefSeq" id="WP_213355336.1">
    <property type="nucleotide sequence ID" value="NZ_JAHBGB010000044.1"/>
</dbReference>
<feature type="domain" description="PAS" evidence="8">
    <location>
        <begin position="252"/>
        <end position="323"/>
    </location>
</feature>
<dbReference type="InterPro" id="IPR001789">
    <property type="entry name" value="Sig_transdc_resp-reg_receiver"/>
</dbReference>
<feature type="domain" description="PAC" evidence="9">
    <location>
        <begin position="326"/>
        <end position="378"/>
    </location>
</feature>